<dbReference type="Proteomes" id="UP001145087">
    <property type="component" value="Unassembled WGS sequence"/>
</dbReference>
<dbReference type="PANTHER" id="PTHR36444">
    <property type="entry name" value="TRANSCRIPTIONAL REGULATOR PROTEIN YOBU-RELATED"/>
    <property type="match status" value="1"/>
</dbReference>
<dbReference type="InterPro" id="IPR011256">
    <property type="entry name" value="Reg_factor_effector_dom_sf"/>
</dbReference>
<dbReference type="AlphaFoldDB" id="A0A9X3F956"/>
<dbReference type="EMBL" id="JAPOHD010000064">
    <property type="protein sequence ID" value="MCY1722889.1"/>
    <property type="molecule type" value="Genomic_DNA"/>
</dbReference>
<keyword evidence="3" id="KW-1185">Reference proteome</keyword>
<dbReference type="SMART" id="SM00871">
    <property type="entry name" value="AraC_E_bind"/>
    <property type="match status" value="1"/>
</dbReference>
<dbReference type="InterPro" id="IPR053182">
    <property type="entry name" value="YobU-like_regulator"/>
</dbReference>
<organism evidence="2 3">
    <name type="scientific">Draconibacterium aestuarii</name>
    <dbReference type="NCBI Taxonomy" id="2998507"/>
    <lineage>
        <taxon>Bacteria</taxon>
        <taxon>Pseudomonadati</taxon>
        <taxon>Bacteroidota</taxon>
        <taxon>Bacteroidia</taxon>
        <taxon>Marinilabiliales</taxon>
        <taxon>Prolixibacteraceae</taxon>
        <taxon>Draconibacterium</taxon>
    </lineage>
</organism>
<gene>
    <name evidence="2" type="ORF">OU798_21250</name>
</gene>
<reference evidence="2" key="1">
    <citation type="submission" date="2022-11" db="EMBL/GenBank/DDBJ databases">
        <title>Marilongibacter aestuarii gen. nov., sp. nov., isolated from tidal flat sediment.</title>
        <authorList>
            <person name="Jiayan W."/>
        </authorList>
    </citation>
    <scope>NUCLEOTIDE SEQUENCE</scope>
    <source>
        <strain evidence="2">Z1-6</strain>
    </source>
</reference>
<sequence length="160" mass="18712">MQIQAKIAEIQEKKLVGKRLMMSFSNNRTVELWKSFMPLLKEIANNISTDLISLQIYPTDYFSDLNPNLEFEKWALTEVSNFDQIPENMESFVLQGGLYAVFGYKGSSADKRIFQTIFTSWLPNSEYKLDTRPHFEVLGEKYKNNDPESEEEIWIPVKKK</sequence>
<dbReference type="RefSeq" id="WP_343335213.1">
    <property type="nucleotide sequence ID" value="NZ_JAPOHD010000064.1"/>
</dbReference>
<dbReference type="Pfam" id="PF14526">
    <property type="entry name" value="Cass2"/>
    <property type="match status" value="1"/>
</dbReference>
<name>A0A9X3F956_9BACT</name>
<dbReference type="PANTHER" id="PTHR36444:SF2">
    <property type="entry name" value="TRANSCRIPTIONAL REGULATOR PROTEIN YOBU-RELATED"/>
    <property type="match status" value="1"/>
</dbReference>
<proteinExistence type="predicted"/>
<evidence type="ECO:0000259" key="1">
    <source>
        <dbReference type="SMART" id="SM00871"/>
    </source>
</evidence>
<dbReference type="SUPFAM" id="SSF55136">
    <property type="entry name" value="Probable bacterial effector-binding domain"/>
    <property type="match status" value="1"/>
</dbReference>
<comment type="caution">
    <text evidence="2">The sequence shown here is derived from an EMBL/GenBank/DDBJ whole genome shotgun (WGS) entry which is preliminary data.</text>
</comment>
<evidence type="ECO:0000313" key="3">
    <source>
        <dbReference type="Proteomes" id="UP001145087"/>
    </source>
</evidence>
<accession>A0A9X3F956</accession>
<feature type="domain" description="AraC effector-binding" evidence="1">
    <location>
        <begin position="3"/>
        <end position="158"/>
    </location>
</feature>
<dbReference type="InterPro" id="IPR029441">
    <property type="entry name" value="Cass2"/>
</dbReference>
<protein>
    <submittedName>
        <fullName evidence="2">GyrI-like domain-containing protein</fullName>
    </submittedName>
</protein>
<dbReference type="InterPro" id="IPR010499">
    <property type="entry name" value="AraC_E-bd"/>
</dbReference>
<evidence type="ECO:0000313" key="2">
    <source>
        <dbReference type="EMBL" id="MCY1722889.1"/>
    </source>
</evidence>
<dbReference type="Gene3D" id="3.20.80.10">
    <property type="entry name" value="Regulatory factor, effector binding domain"/>
    <property type="match status" value="1"/>
</dbReference>